<dbReference type="Proteomes" id="UP000319342">
    <property type="component" value="Chromosome"/>
</dbReference>
<feature type="region of interest" description="Disordered" evidence="1">
    <location>
        <begin position="50"/>
        <end position="98"/>
    </location>
</feature>
<reference evidence="2 3" key="1">
    <citation type="submission" date="2019-02" db="EMBL/GenBank/DDBJ databases">
        <title>Deep-cultivation of Planctomycetes and their phenomic and genomic characterization uncovers novel biology.</title>
        <authorList>
            <person name="Wiegand S."/>
            <person name="Jogler M."/>
            <person name="Boedeker C."/>
            <person name="Pinto D."/>
            <person name="Vollmers J."/>
            <person name="Rivas-Marin E."/>
            <person name="Kohn T."/>
            <person name="Peeters S.H."/>
            <person name="Heuer A."/>
            <person name="Rast P."/>
            <person name="Oberbeckmann S."/>
            <person name="Bunk B."/>
            <person name="Jeske O."/>
            <person name="Meyerdierks A."/>
            <person name="Storesund J.E."/>
            <person name="Kallscheuer N."/>
            <person name="Luecker S."/>
            <person name="Lage O.M."/>
            <person name="Pohl T."/>
            <person name="Merkel B.J."/>
            <person name="Hornburger P."/>
            <person name="Mueller R.-W."/>
            <person name="Bruemmer F."/>
            <person name="Labrenz M."/>
            <person name="Spormann A.M."/>
            <person name="Op den Camp H."/>
            <person name="Overmann J."/>
            <person name="Amann R."/>
            <person name="Jetten M.S.M."/>
            <person name="Mascher T."/>
            <person name="Medema M.H."/>
            <person name="Devos D.P."/>
            <person name="Kaster A.-K."/>
            <person name="Ovreas L."/>
            <person name="Rohde M."/>
            <person name="Galperin M.Y."/>
            <person name="Jogler C."/>
        </authorList>
    </citation>
    <scope>NUCLEOTIDE SEQUENCE [LARGE SCALE GENOMIC DNA]</scope>
    <source>
        <strain evidence="2 3">Pla163</strain>
    </source>
</reference>
<organism evidence="2 3">
    <name type="scientific">Rohdeia mirabilis</name>
    <dbReference type="NCBI Taxonomy" id="2528008"/>
    <lineage>
        <taxon>Bacteria</taxon>
        <taxon>Pseudomonadati</taxon>
        <taxon>Planctomycetota</taxon>
        <taxon>Planctomycetia</taxon>
        <taxon>Planctomycetia incertae sedis</taxon>
        <taxon>Rohdeia</taxon>
    </lineage>
</organism>
<evidence type="ECO:0000313" key="3">
    <source>
        <dbReference type="Proteomes" id="UP000319342"/>
    </source>
</evidence>
<accession>A0A518CXN4</accession>
<protein>
    <submittedName>
        <fullName evidence="2">Uncharacterized protein</fullName>
    </submittedName>
</protein>
<sequence>MRAGSFASVVLGVLVALGAIGLYNWTWNDSTPEAVVGVEDSEAYDVADSETELASEQRTSRTEVAAADEAQPSITPEEVEQAPEDEQEEPPQDLDPSIEVTQTPWSEAKMEMQADFEPSKTDLEWFREEAYLMEVPIPGSESMVKLDLRQDPEELAAVLASYVGEERGSTVALESAVAALISSERGSIETEAVNAESLYVESMLLYWESEKYTRWRYGERPGTDGQVYDLNRPEGRYGIAFTAVGGGWRASVDFDSSDFPIFEQSLEGLDHSKEQLAGKVAALLGEG</sequence>
<dbReference type="AlphaFoldDB" id="A0A518CXN4"/>
<dbReference type="RefSeq" id="WP_145184701.1">
    <property type="nucleotide sequence ID" value="NZ_CP036290.1"/>
</dbReference>
<name>A0A518CXN4_9BACT</name>
<gene>
    <name evidence="2" type="ORF">Pla163_10860</name>
</gene>
<evidence type="ECO:0000313" key="2">
    <source>
        <dbReference type="EMBL" id="QDU83985.1"/>
    </source>
</evidence>
<proteinExistence type="predicted"/>
<feature type="compositionally biased region" description="Acidic residues" evidence="1">
    <location>
        <begin position="77"/>
        <end position="92"/>
    </location>
</feature>
<keyword evidence="3" id="KW-1185">Reference proteome</keyword>
<evidence type="ECO:0000256" key="1">
    <source>
        <dbReference type="SAM" id="MobiDB-lite"/>
    </source>
</evidence>
<dbReference type="EMBL" id="CP036290">
    <property type="protein sequence ID" value="QDU83985.1"/>
    <property type="molecule type" value="Genomic_DNA"/>
</dbReference>